<dbReference type="EMBL" id="JABBNB010000001">
    <property type="protein sequence ID" value="NMN99966.1"/>
    <property type="molecule type" value="Genomic_DNA"/>
</dbReference>
<reference evidence="5 6" key="1">
    <citation type="submission" date="2020-04" db="EMBL/GenBank/DDBJ databases">
        <title>Gordonia sp. nov. TBRC 11910.</title>
        <authorList>
            <person name="Suriyachadkun C."/>
        </authorList>
    </citation>
    <scope>NUCLEOTIDE SEQUENCE [LARGE SCALE GENOMIC DNA]</scope>
    <source>
        <strain evidence="5 6">TBRC 11910</strain>
    </source>
</reference>
<accession>A0A848KPU8</accession>
<evidence type="ECO:0000313" key="6">
    <source>
        <dbReference type="Proteomes" id="UP000550729"/>
    </source>
</evidence>
<feature type="domain" description="AMP-dependent synthetase/ligase" evidence="3">
    <location>
        <begin position="34"/>
        <end position="431"/>
    </location>
</feature>
<dbReference type="SUPFAM" id="SSF56801">
    <property type="entry name" value="Acetyl-CoA synthetase-like"/>
    <property type="match status" value="1"/>
</dbReference>
<dbReference type="Gene3D" id="3.40.50.12780">
    <property type="entry name" value="N-terminal domain of ligase-like"/>
    <property type="match status" value="1"/>
</dbReference>
<evidence type="ECO:0000313" key="5">
    <source>
        <dbReference type="EMBL" id="NMN99966.1"/>
    </source>
</evidence>
<sequence length="570" mass="61720">MVALKRGLHPQARIDRYRERGWWSDRTLDRVFADQAAARGDALAIADPANRAALLGSTPRRLTWNEVDDEVTFLAARLLEYGVTRGDVIGVQLPNTIELAEVYLAAWMIGAVVSPLAMQYRERELTAMANKAEFVLFITTGTFGGRRPAASADAIRDELPQLRAVLTFGDAADAGGGDGHITPGSARPGDCETLAAYRRADPNDPNDCVTICWTSGTTGEPKGVPRTHYDWLAFTVSTIGAPHVVADDVLLNPFPMINMAGICGMFLPWICTGATLIQHHPFDAVTFFGQIAAEKVTYTLAPPALLWKLLNDESLLDAVDISTLTRVGSGSAPLQPAMVRGWQEKHGLNVINFFGSNEGVSLLSDPVDFPDPDTRARFFPRYGTPGVSWESAIADRTVVKIVDVETGAEITEPGRPGELLIGGPGVFPGYLDGANLACPFDADGLLKTGDMFEIDGEQNQYLRYVDRCKDLIIRGGMNVAPAELEGLIAEHPAVAECAVVGDPDDSLGETVAAVVVLNAGQRLTLGDLTDFLRSQRIASYKLPERLEIRESLPRNAVGKLMKRELRRLAG</sequence>
<dbReference type="Pfam" id="PF13193">
    <property type="entry name" value="AMP-binding_C"/>
    <property type="match status" value="1"/>
</dbReference>
<organism evidence="5 6">
    <name type="scientific">Gordonia asplenii</name>
    <dbReference type="NCBI Taxonomy" id="2725283"/>
    <lineage>
        <taxon>Bacteria</taxon>
        <taxon>Bacillati</taxon>
        <taxon>Actinomycetota</taxon>
        <taxon>Actinomycetes</taxon>
        <taxon>Mycobacteriales</taxon>
        <taxon>Gordoniaceae</taxon>
        <taxon>Gordonia</taxon>
    </lineage>
</organism>
<dbReference type="PANTHER" id="PTHR43201:SF5">
    <property type="entry name" value="MEDIUM-CHAIN ACYL-COA LIGASE ACSF2, MITOCHONDRIAL"/>
    <property type="match status" value="1"/>
</dbReference>
<keyword evidence="6" id="KW-1185">Reference proteome</keyword>
<dbReference type="InterPro" id="IPR042099">
    <property type="entry name" value="ANL_N_sf"/>
</dbReference>
<dbReference type="InterPro" id="IPR045851">
    <property type="entry name" value="AMP-bd_C_sf"/>
</dbReference>
<evidence type="ECO:0000259" key="3">
    <source>
        <dbReference type="Pfam" id="PF00501"/>
    </source>
</evidence>
<dbReference type="Gene3D" id="3.30.300.30">
    <property type="match status" value="1"/>
</dbReference>
<comment type="caution">
    <text evidence="5">The sequence shown here is derived from an EMBL/GenBank/DDBJ whole genome shotgun (WGS) entry which is preliminary data.</text>
</comment>
<proteinExistence type="inferred from homology"/>
<evidence type="ECO:0000256" key="2">
    <source>
        <dbReference type="ARBA" id="ARBA00022598"/>
    </source>
</evidence>
<evidence type="ECO:0000256" key="1">
    <source>
        <dbReference type="ARBA" id="ARBA00006432"/>
    </source>
</evidence>
<keyword evidence="2 5" id="KW-0436">Ligase</keyword>
<dbReference type="GO" id="GO:0006631">
    <property type="term" value="P:fatty acid metabolic process"/>
    <property type="evidence" value="ECO:0007669"/>
    <property type="project" value="TreeGrafter"/>
</dbReference>
<protein>
    <submittedName>
        <fullName evidence="5">Acyl--CoA ligase</fullName>
    </submittedName>
</protein>
<name>A0A848KPU8_9ACTN</name>
<dbReference type="InterPro" id="IPR025110">
    <property type="entry name" value="AMP-bd_C"/>
</dbReference>
<dbReference type="PANTHER" id="PTHR43201">
    <property type="entry name" value="ACYL-COA SYNTHETASE"/>
    <property type="match status" value="1"/>
</dbReference>
<dbReference type="AlphaFoldDB" id="A0A848KPU8"/>
<dbReference type="GO" id="GO:0031956">
    <property type="term" value="F:medium-chain fatty acid-CoA ligase activity"/>
    <property type="evidence" value="ECO:0007669"/>
    <property type="project" value="TreeGrafter"/>
</dbReference>
<dbReference type="Pfam" id="PF00501">
    <property type="entry name" value="AMP-binding"/>
    <property type="match status" value="1"/>
</dbReference>
<dbReference type="RefSeq" id="WP_170192441.1">
    <property type="nucleotide sequence ID" value="NZ_JABBNB010000001.1"/>
</dbReference>
<feature type="domain" description="AMP-binding enzyme C-terminal" evidence="4">
    <location>
        <begin position="483"/>
        <end position="559"/>
    </location>
</feature>
<dbReference type="Proteomes" id="UP000550729">
    <property type="component" value="Unassembled WGS sequence"/>
</dbReference>
<gene>
    <name evidence="5" type="ORF">HH308_01905</name>
</gene>
<evidence type="ECO:0000259" key="4">
    <source>
        <dbReference type="Pfam" id="PF13193"/>
    </source>
</evidence>
<dbReference type="PROSITE" id="PS00455">
    <property type="entry name" value="AMP_BINDING"/>
    <property type="match status" value="1"/>
</dbReference>
<dbReference type="InterPro" id="IPR000873">
    <property type="entry name" value="AMP-dep_synth/lig_dom"/>
</dbReference>
<comment type="similarity">
    <text evidence="1">Belongs to the ATP-dependent AMP-binding enzyme family.</text>
</comment>
<dbReference type="InterPro" id="IPR020845">
    <property type="entry name" value="AMP-binding_CS"/>
</dbReference>